<dbReference type="InterPro" id="IPR017871">
    <property type="entry name" value="ABC_transporter-like_CS"/>
</dbReference>
<dbReference type="InterPro" id="IPR003593">
    <property type="entry name" value="AAA+_ATPase"/>
</dbReference>
<keyword evidence="4 6" id="KW-0067">ATP-binding</keyword>
<evidence type="ECO:0000256" key="4">
    <source>
        <dbReference type="ARBA" id="ARBA00022840"/>
    </source>
</evidence>
<evidence type="ECO:0000259" key="5">
    <source>
        <dbReference type="PROSITE" id="PS50893"/>
    </source>
</evidence>
<sequence>MLIAENLKKVYVQKTKKGFFKAEKSRVEAVRGINFRINEGQIVGLLGINGAGKTTTIKMLSTLLTPTEGKITIDGIDAVKNSAEVKKKINMVAGGERMIYWRLTGRENLWYYGQLYNIENKELDRRIDYLMELVGLKESQDIPVERYSKGMKQRLQIARGLINNPSYIFMDEPTLGLDAAIAKELREHVKRIAYSEGKSILLTSHYMPEVEELCEYIYIMDKGLIIAEGTPKQLALMGMEEKTLCMETYIMNTKLNEEIFKICRGIEGCNIELDEKNMLYTFKSKMDLSNEIASLLIKHKMPIKSFYTKEPKLEDAIIKLSKGA</sequence>
<evidence type="ECO:0000256" key="1">
    <source>
        <dbReference type="ARBA" id="ARBA00005417"/>
    </source>
</evidence>
<proteinExistence type="inferred from homology"/>
<protein>
    <submittedName>
        <fullName evidence="6">ABC transporter ATP-binding protein</fullName>
    </submittedName>
</protein>
<evidence type="ECO:0000256" key="3">
    <source>
        <dbReference type="ARBA" id="ARBA00022741"/>
    </source>
</evidence>
<dbReference type="Gene3D" id="3.40.50.300">
    <property type="entry name" value="P-loop containing nucleotide triphosphate hydrolases"/>
    <property type="match status" value="1"/>
</dbReference>
<evidence type="ECO:0000256" key="2">
    <source>
        <dbReference type="ARBA" id="ARBA00022448"/>
    </source>
</evidence>
<comment type="caution">
    <text evidence="6">The sequence shown here is derived from an EMBL/GenBank/DDBJ whole genome shotgun (WGS) entry which is preliminary data.</text>
</comment>
<accession>A0ABS1T499</accession>
<dbReference type="PANTHER" id="PTHR42711:SF5">
    <property type="entry name" value="ABC TRANSPORTER ATP-BINDING PROTEIN NATA"/>
    <property type="match status" value="1"/>
</dbReference>
<organism evidence="6 7">
    <name type="scientific">Clostridium rhizosphaerae</name>
    <dbReference type="NCBI Taxonomy" id="2803861"/>
    <lineage>
        <taxon>Bacteria</taxon>
        <taxon>Bacillati</taxon>
        <taxon>Bacillota</taxon>
        <taxon>Clostridia</taxon>
        <taxon>Eubacteriales</taxon>
        <taxon>Clostridiaceae</taxon>
        <taxon>Clostridium</taxon>
    </lineage>
</organism>
<keyword evidence="7" id="KW-1185">Reference proteome</keyword>
<dbReference type="PROSITE" id="PS00211">
    <property type="entry name" value="ABC_TRANSPORTER_1"/>
    <property type="match status" value="1"/>
</dbReference>
<dbReference type="Proteomes" id="UP000632377">
    <property type="component" value="Unassembled WGS sequence"/>
</dbReference>
<reference evidence="6 7" key="1">
    <citation type="submission" date="2021-01" db="EMBL/GenBank/DDBJ databases">
        <title>Genome public.</title>
        <authorList>
            <person name="Liu C."/>
            <person name="Sun Q."/>
        </authorList>
    </citation>
    <scope>NUCLEOTIDE SEQUENCE [LARGE SCALE GENOMIC DNA]</scope>
    <source>
        <strain evidence="6 7">YIM B02515</strain>
    </source>
</reference>
<keyword evidence="2" id="KW-0813">Transport</keyword>
<gene>
    <name evidence="6" type="ORF">JK636_00125</name>
</gene>
<dbReference type="GO" id="GO:0005524">
    <property type="term" value="F:ATP binding"/>
    <property type="evidence" value="ECO:0007669"/>
    <property type="project" value="UniProtKB-KW"/>
</dbReference>
<feature type="domain" description="ABC transporter" evidence="5">
    <location>
        <begin position="7"/>
        <end position="247"/>
    </location>
</feature>
<dbReference type="InterPro" id="IPR050763">
    <property type="entry name" value="ABC_transporter_ATP-binding"/>
</dbReference>
<dbReference type="SUPFAM" id="SSF52540">
    <property type="entry name" value="P-loop containing nucleoside triphosphate hydrolases"/>
    <property type="match status" value="1"/>
</dbReference>
<dbReference type="SMART" id="SM00382">
    <property type="entry name" value="AAA"/>
    <property type="match status" value="1"/>
</dbReference>
<dbReference type="PROSITE" id="PS50893">
    <property type="entry name" value="ABC_TRANSPORTER_2"/>
    <property type="match status" value="1"/>
</dbReference>
<dbReference type="InterPro" id="IPR027417">
    <property type="entry name" value="P-loop_NTPase"/>
</dbReference>
<dbReference type="RefSeq" id="WP_202746811.1">
    <property type="nucleotide sequence ID" value="NZ_JAESWC010000001.1"/>
</dbReference>
<dbReference type="PANTHER" id="PTHR42711">
    <property type="entry name" value="ABC TRANSPORTER ATP-BINDING PROTEIN"/>
    <property type="match status" value="1"/>
</dbReference>
<keyword evidence="3" id="KW-0547">Nucleotide-binding</keyword>
<comment type="similarity">
    <text evidence="1">Belongs to the ABC transporter superfamily.</text>
</comment>
<dbReference type="Pfam" id="PF00005">
    <property type="entry name" value="ABC_tran"/>
    <property type="match status" value="1"/>
</dbReference>
<dbReference type="InterPro" id="IPR003439">
    <property type="entry name" value="ABC_transporter-like_ATP-bd"/>
</dbReference>
<evidence type="ECO:0000313" key="7">
    <source>
        <dbReference type="Proteomes" id="UP000632377"/>
    </source>
</evidence>
<dbReference type="EMBL" id="JAESWC010000001">
    <property type="protein sequence ID" value="MBL4934157.1"/>
    <property type="molecule type" value="Genomic_DNA"/>
</dbReference>
<evidence type="ECO:0000313" key="6">
    <source>
        <dbReference type="EMBL" id="MBL4934157.1"/>
    </source>
</evidence>
<name>A0ABS1T499_9CLOT</name>